<keyword evidence="10" id="KW-1185">Reference proteome</keyword>
<dbReference type="EC" id="2.3.2.27" evidence="2"/>
<dbReference type="SMART" id="SM00184">
    <property type="entry name" value="RING"/>
    <property type="match status" value="1"/>
</dbReference>
<dbReference type="FunFam" id="3.30.40.10:FF:000127">
    <property type="entry name" value="E3 ubiquitin-protein ligase RNF181"/>
    <property type="match status" value="1"/>
</dbReference>
<keyword evidence="6" id="KW-0833">Ubl conjugation pathway</keyword>
<comment type="catalytic activity">
    <reaction evidence="1">
        <text>S-ubiquitinyl-[E2 ubiquitin-conjugating enzyme]-L-cysteine + [acceptor protein]-L-lysine = [E2 ubiquitin-conjugating enzyme]-L-cysteine + N(6)-ubiquitinyl-[acceptor protein]-L-lysine.</text>
        <dbReference type="EC" id="2.3.2.27"/>
    </reaction>
</comment>
<dbReference type="KEGG" id="peu:105129059"/>
<proteinExistence type="predicted"/>
<accession>A0AAJ6UH71</accession>
<keyword evidence="7" id="KW-0862">Zinc</keyword>
<dbReference type="PANTHER" id="PTHR15710:SF245">
    <property type="entry name" value="RING-TYPE DOMAIN-CONTAINING PROTEIN"/>
    <property type="match status" value="1"/>
</dbReference>
<dbReference type="PANTHER" id="PTHR15710">
    <property type="entry name" value="E3 UBIQUITIN-PROTEIN LIGASE PRAJA"/>
    <property type="match status" value="1"/>
</dbReference>
<dbReference type="GO" id="GO:0008270">
    <property type="term" value="F:zinc ion binding"/>
    <property type="evidence" value="ECO:0007669"/>
    <property type="project" value="UniProtKB-KW"/>
</dbReference>
<keyword evidence="4" id="KW-0479">Metal-binding</keyword>
<evidence type="ECO:0000256" key="2">
    <source>
        <dbReference type="ARBA" id="ARBA00012483"/>
    </source>
</evidence>
<sequence>MVQMSTEIPFISSLENNNGWDQDNSRLIPFDESARILLEFEVSTYVLDDLSEDDYSDFEDDSTDGQEDMGFEDNMSSVSSESYTSHVLDANDLSMQLRTELALGEVSPLPQPYTFTLYSAGFYLEDPSLRLAETFSDNEGSKVQSASKESIENLEEVKIDRGSSNLECPVCLETISTGSEAKRMPCFHIYHGKCIVEWLMNSNTCPVCRYQMPTES</sequence>
<evidence type="ECO:0000256" key="5">
    <source>
        <dbReference type="ARBA" id="ARBA00022771"/>
    </source>
</evidence>
<keyword evidence="3" id="KW-0808">Transferase</keyword>
<dbReference type="Proteomes" id="UP000694918">
    <property type="component" value="Unplaced"/>
</dbReference>
<dbReference type="SUPFAM" id="SSF57850">
    <property type="entry name" value="RING/U-box"/>
    <property type="match status" value="1"/>
</dbReference>
<dbReference type="InterPro" id="IPR013083">
    <property type="entry name" value="Znf_RING/FYVE/PHD"/>
</dbReference>
<evidence type="ECO:0000259" key="9">
    <source>
        <dbReference type="PROSITE" id="PS50089"/>
    </source>
</evidence>
<dbReference type="Gene3D" id="3.30.40.10">
    <property type="entry name" value="Zinc/RING finger domain, C3HC4 (zinc finger)"/>
    <property type="match status" value="1"/>
</dbReference>
<gene>
    <name evidence="11" type="primary">LOC105129059</name>
</gene>
<feature type="domain" description="RING-type" evidence="9">
    <location>
        <begin position="168"/>
        <end position="209"/>
    </location>
</feature>
<dbReference type="GeneID" id="105129059"/>
<dbReference type="AlphaFoldDB" id="A0AAJ6UH71"/>
<keyword evidence="5 8" id="KW-0863">Zinc-finger</keyword>
<evidence type="ECO:0000256" key="3">
    <source>
        <dbReference type="ARBA" id="ARBA00022679"/>
    </source>
</evidence>
<dbReference type="RefSeq" id="XP_011029284.1">
    <property type="nucleotide sequence ID" value="XM_011030982.1"/>
</dbReference>
<dbReference type="PROSITE" id="PS50089">
    <property type="entry name" value="ZF_RING_2"/>
    <property type="match status" value="1"/>
</dbReference>
<evidence type="ECO:0000313" key="10">
    <source>
        <dbReference type="Proteomes" id="UP000694918"/>
    </source>
</evidence>
<dbReference type="GO" id="GO:0005737">
    <property type="term" value="C:cytoplasm"/>
    <property type="evidence" value="ECO:0007669"/>
    <property type="project" value="TreeGrafter"/>
</dbReference>
<dbReference type="CDD" id="cd16454">
    <property type="entry name" value="RING-H2_PA-TM-RING"/>
    <property type="match status" value="1"/>
</dbReference>
<evidence type="ECO:0000313" key="11">
    <source>
        <dbReference type="RefSeq" id="XP_011029284.1"/>
    </source>
</evidence>
<protein>
    <recommendedName>
        <fullName evidence="2">RING-type E3 ubiquitin transferase</fullName>
        <ecNumber evidence="2">2.3.2.27</ecNumber>
    </recommendedName>
</protein>
<dbReference type="GO" id="GO:0016567">
    <property type="term" value="P:protein ubiquitination"/>
    <property type="evidence" value="ECO:0007669"/>
    <property type="project" value="UniProtKB-ARBA"/>
</dbReference>
<evidence type="ECO:0000256" key="6">
    <source>
        <dbReference type="ARBA" id="ARBA00022786"/>
    </source>
</evidence>
<dbReference type="InterPro" id="IPR001841">
    <property type="entry name" value="Znf_RING"/>
</dbReference>
<dbReference type="GO" id="GO:0061630">
    <property type="term" value="F:ubiquitin protein ligase activity"/>
    <property type="evidence" value="ECO:0007669"/>
    <property type="project" value="UniProtKB-EC"/>
</dbReference>
<evidence type="ECO:0000256" key="1">
    <source>
        <dbReference type="ARBA" id="ARBA00000900"/>
    </source>
</evidence>
<evidence type="ECO:0000256" key="4">
    <source>
        <dbReference type="ARBA" id="ARBA00022723"/>
    </source>
</evidence>
<evidence type="ECO:0000256" key="8">
    <source>
        <dbReference type="PROSITE-ProRule" id="PRU00175"/>
    </source>
</evidence>
<name>A0AAJ6UH71_POPEU</name>
<organism evidence="10 11">
    <name type="scientific">Populus euphratica</name>
    <name type="common">Euphrates poplar</name>
    <dbReference type="NCBI Taxonomy" id="75702"/>
    <lineage>
        <taxon>Eukaryota</taxon>
        <taxon>Viridiplantae</taxon>
        <taxon>Streptophyta</taxon>
        <taxon>Embryophyta</taxon>
        <taxon>Tracheophyta</taxon>
        <taxon>Spermatophyta</taxon>
        <taxon>Magnoliopsida</taxon>
        <taxon>eudicotyledons</taxon>
        <taxon>Gunneridae</taxon>
        <taxon>Pentapetalae</taxon>
        <taxon>rosids</taxon>
        <taxon>fabids</taxon>
        <taxon>Malpighiales</taxon>
        <taxon>Salicaceae</taxon>
        <taxon>Saliceae</taxon>
        <taxon>Populus</taxon>
    </lineage>
</organism>
<dbReference type="Pfam" id="PF13639">
    <property type="entry name" value="zf-RING_2"/>
    <property type="match status" value="1"/>
</dbReference>
<evidence type="ECO:0000256" key="7">
    <source>
        <dbReference type="ARBA" id="ARBA00022833"/>
    </source>
</evidence>
<reference evidence="11" key="1">
    <citation type="submission" date="2025-08" db="UniProtKB">
        <authorList>
            <consortium name="RefSeq"/>
        </authorList>
    </citation>
    <scope>IDENTIFICATION</scope>
</reference>